<keyword evidence="3" id="KW-1185">Reference proteome</keyword>
<sequence length="430" mass="46418">MSLHPLPPAGAEHRSRSHYHALFGLVMLVNLGVIACQLYRHGWAELMASPNALAGLAMANIGMAILMRQSLVITALFWLATRAPVTWPLGIRRHLAKVYHYGGIHAGGACAGTAWLALLVGSLLSAPGDQHPPALRWTASALLGYLLGMLLSALPAVRARHHDAFEKVHRYVGWTTLLLTWGLAVQLGPSAGQDDARGGVPESALLVFLGMITASILLPWLRLRRIALDVQRPSPHAVILTLAGTRAPFPGSAMAISRSPLGQWHSFANIPAAGQTDFRIIISRAGDWTGQFIDDPPRHVWMKGFPTAGVAYIEVLFRSVLYVATGSGIGPVLPHLLAGRVRMRLIWSVRSPRATYGDALVDEILAAQPDALIWDTQRDGKPDLLQLSWDTAHDMKAEAVICIANRALTDAVVNGCEARGLPAYGAIWDS</sequence>
<feature type="transmembrane region" description="Helical" evidence="1">
    <location>
        <begin position="137"/>
        <end position="159"/>
    </location>
</feature>
<evidence type="ECO:0000256" key="1">
    <source>
        <dbReference type="SAM" id="Phobius"/>
    </source>
</evidence>
<dbReference type="PANTHER" id="PTHR33927">
    <property type="entry name" value="TRANSMEMBRANE PROTEIN"/>
    <property type="match status" value="1"/>
</dbReference>
<keyword evidence="1" id="KW-0472">Membrane</keyword>
<gene>
    <name evidence="2" type="ORF">ABB28_11925</name>
</gene>
<feature type="transmembrane region" description="Helical" evidence="1">
    <location>
        <begin position="101"/>
        <end position="125"/>
    </location>
</feature>
<organism evidence="2 3">
    <name type="scientific">Stenotrophomonas chelatiphaga</name>
    <dbReference type="NCBI Taxonomy" id="517011"/>
    <lineage>
        <taxon>Bacteria</taxon>
        <taxon>Pseudomonadati</taxon>
        <taxon>Pseudomonadota</taxon>
        <taxon>Gammaproteobacteria</taxon>
        <taxon>Lysobacterales</taxon>
        <taxon>Lysobacteraceae</taxon>
        <taxon>Stenotrophomonas</taxon>
    </lineage>
</organism>
<evidence type="ECO:0000313" key="2">
    <source>
        <dbReference type="EMBL" id="KRG73163.1"/>
    </source>
</evidence>
<dbReference type="PATRIC" id="fig|517011.3.peg.2285"/>
<dbReference type="SUPFAM" id="SSF52343">
    <property type="entry name" value="Ferredoxin reductase-like, C-terminal NADP-linked domain"/>
    <property type="match status" value="1"/>
</dbReference>
<name>A0A0R0CV28_9GAMM</name>
<dbReference type="PANTHER" id="PTHR33927:SF5">
    <property type="entry name" value="ENZYME, PUTATIVE (AFU_ORTHOLOGUE AFUA_8G01222)-RELATED"/>
    <property type="match status" value="1"/>
</dbReference>
<feature type="transmembrane region" description="Helical" evidence="1">
    <location>
        <begin position="52"/>
        <end position="80"/>
    </location>
</feature>
<evidence type="ECO:0008006" key="4">
    <source>
        <dbReference type="Google" id="ProtNLM"/>
    </source>
</evidence>
<comment type="caution">
    <text evidence="2">The sequence shown here is derived from an EMBL/GenBank/DDBJ whole genome shotgun (WGS) entry which is preliminary data.</text>
</comment>
<keyword evidence="1" id="KW-0812">Transmembrane</keyword>
<dbReference type="EMBL" id="LDJK01000054">
    <property type="protein sequence ID" value="KRG73163.1"/>
    <property type="molecule type" value="Genomic_DNA"/>
</dbReference>
<proteinExistence type="predicted"/>
<keyword evidence="1" id="KW-1133">Transmembrane helix</keyword>
<feature type="transmembrane region" description="Helical" evidence="1">
    <location>
        <begin position="203"/>
        <end position="223"/>
    </location>
</feature>
<dbReference type="InterPro" id="IPR039261">
    <property type="entry name" value="FNR_nucleotide-bd"/>
</dbReference>
<feature type="transmembrane region" description="Helical" evidence="1">
    <location>
        <begin position="171"/>
        <end position="191"/>
    </location>
</feature>
<feature type="transmembrane region" description="Helical" evidence="1">
    <location>
        <begin position="21"/>
        <end position="40"/>
    </location>
</feature>
<dbReference type="Proteomes" id="UP000051386">
    <property type="component" value="Unassembled WGS sequence"/>
</dbReference>
<evidence type="ECO:0000313" key="3">
    <source>
        <dbReference type="Proteomes" id="UP000051386"/>
    </source>
</evidence>
<dbReference type="InterPro" id="IPR052979">
    <property type="entry name" value="Adenylate-forming_domain"/>
</dbReference>
<accession>A0A0R0CV28</accession>
<reference evidence="2 3" key="1">
    <citation type="submission" date="2015-05" db="EMBL/GenBank/DDBJ databases">
        <title>Genome sequencing and analysis of members of genus Stenotrophomonas.</title>
        <authorList>
            <person name="Patil P.P."/>
            <person name="Midha S."/>
            <person name="Patil P.B."/>
        </authorList>
    </citation>
    <scope>NUCLEOTIDE SEQUENCE [LARGE SCALE GENOMIC DNA]</scope>
    <source>
        <strain evidence="2 3">DSM 21508</strain>
    </source>
</reference>
<dbReference type="AlphaFoldDB" id="A0A0R0CV28"/>
<protein>
    <recommendedName>
        <fullName evidence="4">FAD-binding FR-type domain-containing protein</fullName>
    </recommendedName>
</protein>